<protein>
    <submittedName>
        <fullName evidence="2">Uncharacterized protein</fullName>
    </submittedName>
</protein>
<accession>A0AAD7GMH8</accession>
<dbReference type="AlphaFoldDB" id="A0AAD7GMH8"/>
<feature type="region of interest" description="Disordered" evidence="1">
    <location>
        <begin position="135"/>
        <end position="157"/>
    </location>
</feature>
<reference evidence="2" key="1">
    <citation type="submission" date="2023-03" db="EMBL/GenBank/DDBJ databases">
        <title>Massive genome expansion in bonnet fungi (Mycena s.s.) driven by repeated elements and novel gene families across ecological guilds.</title>
        <authorList>
            <consortium name="Lawrence Berkeley National Laboratory"/>
            <person name="Harder C.B."/>
            <person name="Miyauchi S."/>
            <person name="Viragh M."/>
            <person name="Kuo A."/>
            <person name="Thoen E."/>
            <person name="Andreopoulos B."/>
            <person name="Lu D."/>
            <person name="Skrede I."/>
            <person name="Drula E."/>
            <person name="Henrissat B."/>
            <person name="Morin E."/>
            <person name="Kohler A."/>
            <person name="Barry K."/>
            <person name="LaButti K."/>
            <person name="Morin E."/>
            <person name="Salamov A."/>
            <person name="Lipzen A."/>
            <person name="Mereny Z."/>
            <person name="Hegedus B."/>
            <person name="Baldrian P."/>
            <person name="Stursova M."/>
            <person name="Weitz H."/>
            <person name="Taylor A."/>
            <person name="Grigoriev I.V."/>
            <person name="Nagy L.G."/>
            <person name="Martin F."/>
            <person name="Kauserud H."/>
        </authorList>
    </citation>
    <scope>NUCLEOTIDE SEQUENCE</scope>
    <source>
        <strain evidence="2">CBHHK182m</strain>
    </source>
</reference>
<dbReference type="EMBL" id="JARKIB010000522">
    <property type="protein sequence ID" value="KAJ7702007.1"/>
    <property type="molecule type" value="Genomic_DNA"/>
</dbReference>
<sequence>MTHFNPRKGLEAKAFELLVGGDEGAVPTFLEFARGTTDVEPAEFAETSVEDATETSETGLWRDISEIFGGMGETHIIQKPDDDCLKADIENPGCATMVLGVEQGRKALFALRLLERFVRENIRWTLGVWRRGPRTTEGSRRGGVMRTTPPRIEGDSTMIKHPTELGFNEAGALGVLHVGNRLREILNIFGIEAAEASGGNSFLRVFSKEK</sequence>
<evidence type="ECO:0000256" key="1">
    <source>
        <dbReference type="SAM" id="MobiDB-lite"/>
    </source>
</evidence>
<gene>
    <name evidence="2" type="ORF">B0H16DRAFT_750622</name>
</gene>
<comment type="caution">
    <text evidence="2">The sequence shown here is derived from an EMBL/GenBank/DDBJ whole genome shotgun (WGS) entry which is preliminary data.</text>
</comment>
<evidence type="ECO:0000313" key="3">
    <source>
        <dbReference type="Proteomes" id="UP001215598"/>
    </source>
</evidence>
<name>A0AAD7GMH8_9AGAR</name>
<proteinExistence type="predicted"/>
<keyword evidence="3" id="KW-1185">Reference proteome</keyword>
<dbReference type="Proteomes" id="UP001215598">
    <property type="component" value="Unassembled WGS sequence"/>
</dbReference>
<evidence type="ECO:0000313" key="2">
    <source>
        <dbReference type="EMBL" id="KAJ7702007.1"/>
    </source>
</evidence>
<organism evidence="2 3">
    <name type="scientific">Mycena metata</name>
    <dbReference type="NCBI Taxonomy" id="1033252"/>
    <lineage>
        <taxon>Eukaryota</taxon>
        <taxon>Fungi</taxon>
        <taxon>Dikarya</taxon>
        <taxon>Basidiomycota</taxon>
        <taxon>Agaricomycotina</taxon>
        <taxon>Agaricomycetes</taxon>
        <taxon>Agaricomycetidae</taxon>
        <taxon>Agaricales</taxon>
        <taxon>Marasmiineae</taxon>
        <taxon>Mycenaceae</taxon>
        <taxon>Mycena</taxon>
    </lineage>
</organism>